<feature type="domain" description="PPM-type phosphatase" evidence="3">
    <location>
        <begin position="588"/>
        <end position="793"/>
    </location>
</feature>
<feature type="transmembrane region" description="Helical" evidence="2">
    <location>
        <begin position="146"/>
        <end position="165"/>
    </location>
</feature>
<reference evidence="4 6" key="1">
    <citation type="journal article" date="2016" name="Genome Announc.">
        <title>Complete Genome Sequence of the Amino Acid-Fermenting Clostridium propionicum X2 (DSM 1682).</title>
        <authorList>
            <person name="Poehlein A."/>
            <person name="Schlien K."/>
            <person name="Chowdhury N.P."/>
            <person name="Gottschalk G."/>
            <person name="Buckel W."/>
            <person name="Daniel R."/>
        </authorList>
    </citation>
    <scope>NUCLEOTIDE SEQUENCE [LARGE SCALE GENOMIC DNA]</scope>
    <source>
        <strain evidence="4 6">X2</strain>
    </source>
</reference>
<keyword evidence="2" id="KW-1133">Transmembrane helix</keyword>
<dbReference type="KEGG" id="cpro:CPRO_27530"/>
<dbReference type="RefSeq" id="WP_066052905.1">
    <property type="nucleotide sequence ID" value="NZ_CP014223.1"/>
</dbReference>
<dbReference type="Proteomes" id="UP000068026">
    <property type="component" value="Chromosome"/>
</dbReference>
<dbReference type="EMBL" id="CP014223">
    <property type="protein sequence ID" value="AMJ42299.1"/>
    <property type="molecule type" value="Genomic_DNA"/>
</dbReference>
<dbReference type="OrthoDB" id="9763774at2"/>
<dbReference type="GO" id="GO:0004722">
    <property type="term" value="F:protein serine/threonine phosphatase activity"/>
    <property type="evidence" value="ECO:0007669"/>
    <property type="project" value="UniProtKB-EC"/>
</dbReference>
<evidence type="ECO:0000259" key="3">
    <source>
        <dbReference type="PROSITE" id="PS51746"/>
    </source>
</evidence>
<gene>
    <name evidence="4" type="primary">spoIIE</name>
    <name evidence="4" type="ORF">CPRO_27530</name>
    <name evidence="5" type="ORF">SAMN02745151_01117</name>
</gene>
<keyword evidence="1 4" id="KW-0378">Hydrolase</keyword>
<reference evidence="6" key="2">
    <citation type="submission" date="2016-01" db="EMBL/GenBank/DDBJ databases">
        <authorList>
            <person name="Poehlein A."/>
            <person name="Schlien K."/>
            <person name="Gottschalk G."/>
            <person name="Buckel W."/>
            <person name="Daniel R."/>
        </authorList>
    </citation>
    <scope>NUCLEOTIDE SEQUENCE [LARGE SCALE GENOMIC DNA]</scope>
    <source>
        <strain evidence="6">X2</strain>
    </source>
</reference>
<dbReference type="NCBIfam" id="TIGR02865">
    <property type="entry name" value="spore_II_E"/>
    <property type="match status" value="1"/>
</dbReference>
<organism evidence="5 7">
    <name type="scientific">Anaerotignum propionicum DSM 1682</name>
    <dbReference type="NCBI Taxonomy" id="991789"/>
    <lineage>
        <taxon>Bacteria</taxon>
        <taxon>Bacillati</taxon>
        <taxon>Bacillota</taxon>
        <taxon>Clostridia</taxon>
        <taxon>Lachnospirales</taxon>
        <taxon>Anaerotignaceae</taxon>
        <taxon>Anaerotignum</taxon>
    </lineage>
</organism>
<proteinExistence type="predicted"/>
<dbReference type="EMBL" id="FQUA01000003">
    <property type="protein sequence ID" value="SHE55842.1"/>
    <property type="molecule type" value="Genomic_DNA"/>
</dbReference>
<feature type="transmembrane region" description="Helical" evidence="2">
    <location>
        <begin position="92"/>
        <end position="111"/>
    </location>
</feature>
<evidence type="ECO:0000256" key="1">
    <source>
        <dbReference type="ARBA" id="ARBA00022801"/>
    </source>
</evidence>
<dbReference type="InterPro" id="IPR036457">
    <property type="entry name" value="PPM-type-like_dom_sf"/>
</dbReference>
<feature type="transmembrane region" description="Helical" evidence="2">
    <location>
        <begin position="186"/>
        <end position="205"/>
    </location>
</feature>
<dbReference type="Pfam" id="PF07228">
    <property type="entry name" value="SpoIIE"/>
    <property type="match status" value="1"/>
</dbReference>
<evidence type="ECO:0000256" key="2">
    <source>
        <dbReference type="SAM" id="Phobius"/>
    </source>
</evidence>
<dbReference type="PROSITE" id="PS51746">
    <property type="entry name" value="PPM_2"/>
    <property type="match status" value="1"/>
</dbReference>
<sequence>MEKTEIILEQVGQGSGVTPELPLYGEKTPKLICGKDILKFALLCGMGVCWGKAEMLQFLRPMGIAYISLFFGEGILFWGALISVAAACIVDMPLKAGAALAAACAIQLTLGRFTEREEMLKKAILGAFAMALAGVFYAISKGGLTFYYVVAGVESALVIGISLLAQKGAMFLWEKRRVPVPSREETLGMVLLLGGALAGLSGMEMPYLRQGLLPFFIAFFLAACAWRDGMGGGAAAGTLFGFLLYLCGGIDLLLFTVLGVSGLIAGCLKDIGRFPLVLALILSPLLFLFYTDASLIVPLWAAGWALGATTFLLTPKSCLVWLSGGLREQEGSKDKYIRKKELLEERLLGFSQAFAALSKTFVQQEEVQDKKDVSKLVDSIAEKACQGCGMAHYCWNEELYRTYSMTFSALSYCEERGHITSAQLPDYFCQMCARKETFVDAVNQSYEGYRRDRLWLGRLAECRELVSQQMTAVSDILMGLSGQLEVGCVFLEQAAQLLKEECAKEGIRLRDARVVEEKNRYGRQVQLSFRGCGCRGVCKSKLLPLVKRTMNRPMILKEPNTCHCQKDGICTLCFVEVPSFSLTTATAFSSAEEDQPIGDSTAFLETDKGIAMMALSDGMGQGKGAAEESRTAIELLEQFTEAGFERDLAVKMINSALLLRKGAETYATLDICAVDLFDGRAEFIKLGAVSSYISRGGRILTITSHTLPAGILQQVQIVKNEMLLKDGDMVFLLSDGITEALGGENIAGGWLKDKLESMALSNPQDAADYILKEAQKEIKDVPKDDMTVVAGRFWKKRKTA</sequence>
<dbReference type="InterPro" id="IPR001932">
    <property type="entry name" value="PPM-type_phosphatase-like_dom"/>
</dbReference>
<dbReference type="EC" id="3.1.3.16" evidence="4"/>
<protein>
    <submittedName>
        <fullName evidence="5">Stage II sporulation protein E</fullName>
        <ecNumber evidence="4">3.1.3.16</ecNumber>
    </submittedName>
</protein>
<dbReference type="Pfam" id="PF19732">
    <property type="entry name" value="SpoIIE_N"/>
    <property type="match status" value="1"/>
</dbReference>
<dbReference type="SMART" id="SM00331">
    <property type="entry name" value="PP2C_SIG"/>
    <property type="match status" value="1"/>
</dbReference>
<dbReference type="SUPFAM" id="SSF81606">
    <property type="entry name" value="PP2C-like"/>
    <property type="match status" value="1"/>
</dbReference>
<feature type="transmembrane region" description="Helical" evidence="2">
    <location>
        <begin position="64"/>
        <end position="86"/>
    </location>
</feature>
<dbReference type="PANTHER" id="PTHR43156:SF2">
    <property type="entry name" value="STAGE II SPORULATION PROTEIN E"/>
    <property type="match status" value="1"/>
</dbReference>
<feature type="transmembrane region" description="Helical" evidence="2">
    <location>
        <begin position="295"/>
        <end position="313"/>
    </location>
</feature>
<dbReference type="PANTHER" id="PTHR43156">
    <property type="entry name" value="STAGE II SPORULATION PROTEIN E-RELATED"/>
    <property type="match status" value="1"/>
</dbReference>
<dbReference type="AlphaFoldDB" id="A0A0X8VC60"/>
<feature type="transmembrane region" description="Helical" evidence="2">
    <location>
        <begin position="123"/>
        <end position="140"/>
    </location>
</feature>
<reference evidence="7" key="3">
    <citation type="submission" date="2016-11" db="EMBL/GenBank/DDBJ databases">
        <authorList>
            <person name="Jaros S."/>
            <person name="Januszkiewicz K."/>
            <person name="Wedrychowicz H."/>
        </authorList>
    </citation>
    <scope>NUCLEOTIDE SEQUENCE [LARGE SCALE GENOMIC DNA]</scope>
    <source>
        <strain evidence="7">DSM 1682</strain>
    </source>
</reference>
<feature type="transmembrane region" description="Helical" evidence="2">
    <location>
        <begin position="211"/>
        <end position="227"/>
    </location>
</feature>
<keyword evidence="2" id="KW-0812">Transmembrane</keyword>
<evidence type="ECO:0000313" key="4">
    <source>
        <dbReference type="EMBL" id="AMJ42299.1"/>
    </source>
</evidence>
<dbReference type="InterPro" id="IPR052016">
    <property type="entry name" value="Bact_Sigma-Reg"/>
</dbReference>
<dbReference type="Proteomes" id="UP000184204">
    <property type="component" value="Unassembled WGS sequence"/>
</dbReference>
<name>A0A0X8VC60_ANAPI</name>
<feature type="transmembrane region" description="Helical" evidence="2">
    <location>
        <begin position="239"/>
        <end position="265"/>
    </location>
</feature>
<feature type="transmembrane region" description="Helical" evidence="2">
    <location>
        <begin position="271"/>
        <end position="290"/>
    </location>
</feature>
<keyword evidence="6" id="KW-1185">Reference proteome</keyword>
<dbReference type="InterPro" id="IPR014221">
    <property type="entry name" value="SpoII_E"/>
</dbReference>
<accession>A0A0X8VC60</accession>
<reference evidence="5" key="4">
    <citation type="submission" date="2016-11" db="EMBL/GenBank/DDBJ databases">
        <authorList>
            <person name="Varghese N."/>
            <person name="Submissions S."/>
        </authorList>
    </citation>
    <scope>NUCLEOTIDE SEQUENCE</scope>
    <source>
        <strain evidence="5">DSM 1682</strain>
    </source>
</reference>
<dbReference type="Gene3D" id="3.60.40.10">
    <property type="entry name" value="PPM-type phosphatase domain"/>
    <property type="match status" value="1"/>
</dbReference>
<dbReference type="InterPro" id="IPR045768">
    <property type="entry name" value="SpoIIE_N"/>
</dbReference>
<evidence type="ECO:0000313" key="6">
    <source>
        <dbReference type="Proteomes" id="UP000068026"/>
    </source>
</evidence>
<evidence type="ECO:0000313" key="7">
    <source>
        <dbReference type="Proteomes" id="UP000184204"/>
    </source>
</evidence>
<keyword evidence="2" id="KW-0472">Membrane</keyword>
<evidence type="ECO:0000313" key="5">
    <source>
        <dbReference type="EMBL" id="SHE55842.1"/>
    </source>
</evidence>